<evidence type="ECO:0000256" key="1">
    <source>
        <dbReference type="SAM" id="MobiDB-lite"/>
    </source>
</evidence>
<proteinExistence type="predicted"/>
<feature type="compositionally biased region" description="Low complexity" evidence="1">
    <location>
        <begin position="1"/>
        <end position="46"/>
    </location>
</feature>
<dbReference type="Proteomes" id="UP000044602">
    <property type="component" value="Unassembled WGS sequence"/>
</dbReference>
<dbReference type="AlphaFoldDB" id="A0A0G4MJM4"/>
<evidence type="ECO:0000313" key="3">
    <source>
        <dbReference type="Proteomes" id="UP000044602"/>
    </source>
</evidence>
<gene>
    <name evidence="2" type="ORF">BN1708_019521</name>
</gene>
<reference evidence="2 3" key="1">
    <citation type="submission" date="2015-05" db="EMBL/GenBank/DDBJ databases">
        <authorList>
            <person name="Wang D.B."/>
            <person name="Wang M."/>
        </authorList>
    </citation>
    <scope>NUCLEOTIDE SEQUENCE [LARGE SCALE GENOMIC DNA]</scope>
    <source>
        <strain evidence="2">VL1</strain>
    </source>
</reference>
<evidence type="ECO:0000313" key="2">
    <source>
        <dbReference type="EMBL" id="CRK34508.1"/>
    </source>
</evidence>
<protein>
    <submittedName>
        <fullName evidence="2">Uncharacterized protein</fullName>
    </submittedName>
</protein>
<accession>A0A0G4MJM4</accession>
<dbReference type="EMBL" id="CVQH01023033">
    <property type="protein sequence ID" value="CRK34508.1"/>
    <property type="molecule type" value="Genomic_DNA"/>
</dbReference>
<organism evidence="2 3">
    <name type="scientific">Verticillium longisporum</name>
    <name type="common">Verticillium dahliae var. longisporum</name>
    <dbReference type="NCBI Taxonomy" id="100787"/>
    <lineage>
        <taxon>Eukaryota</taxon>
        <taxon>Fungi</taxon>
        <taxon>Dikarya</taxon>
        <taxon>Ascomycota</taxon>
        <taxon>Pezizomycotina</taxon>
        <taxon>Sordariomycetes</taxon>
        <taxon>Hypocreomycetidae</taxon>
        <taxon>Glomerellales</taxon>
        <taxon>Plectosphaerellaceae</taxon>
        <taxon>Verticillium</taxon>
    </lineage>
</organism>
<sequence>MTAGRATLPSSRTSRPRPRSSASGTCSSPRATTRSRPASPTSSTASWLSGSAAPASPPRLSTALPPTRATWRSSPSTVTRRRRLSG</sequence>
<keyword evidence="3" id="KW-1185">Reference proteome</keyword>
<feature type="region of interest" description="Disordered" evidence="1">
    <location>
        <begin position="1"/>
        <end position="86"/>
    </location>
</feature>
<name>A0A0G4MJM4_VERLO</name>